<dbReference type="RefSeq" id="WP_115858870.1">
    <property type="nucleotide sequence ID" value="NZ_QTSU01000001.1"/>
</dbReference>
<reference evidence="1 2" key="1">
    <citation type="submission" date="2018-08" db="EMBL/GenBank/DDBJ databases">
        <title>Lysobacter sp. zong2l5, whole genome shotgun sequence.</title>
        <authorList>
            <person name="Zhang X."/>
            <person name="Feng G."/>
            <person name="Zhu H."/>
        </authorList>
    </citation>
    <scope>NUCLEOTIDE SEQUENCE [LARGE SCALE GENOMIC DNA]</scope>
    <source>
        <strain evidence="2">zong2l5</strain>
    </source>
</reference>
<name>A0A371K6E5_9GAMM</name>
<dbReference type="AlphaFoldDB" id="A0A371K6E5"/>
<gene>
    <name evidence="1" type="ORF">DX914_10220</name>
</gene>
<protein>
    <recommendedName>
        <fullName evidence="3">TFIIB-type zinc ribbon-containing protein</fullName>
    </recommendedName>
</protein>
<sequence>MNAPARHRDDGRWLGAYAERVEVRCPRCDAPGTVRAQWASHRWNAVYVCAHCGLDARSEREDWLGAVYRWGRRPCGYCGHQWLHARQCLPNRGERMSTLPQQRVAAQTDTLPARCSVCGHESQVTLSAIRCVEQRDGWDPHFGLPLRLIEPTRAGLLWAYNAEHLAELRRYVAADQRERRGATHGKSMIARLPTWMKLARHRPLVLKALDRLHRQLDGVRPA</sequence>
<dbReference type="OrthoDB" id="7189707at2"/>
<evidence type="ECO:0000313" key="2">
    <source>
        <dbReference type="Proteomes" id="UP000264492"/>
    </source>
</evidence>
<evidence type="ECO:0008006" key="3">
    <source>
        <dbReference type="Google" id="ProtNLM"/>
    </source>
</evidence>
<dbReference type="EMBL" id="QTSU01000001">
    <property type="protein sequence ID" value="RDZ29432.1"/>
    <property type="molecule type" value="Genomic_DNA"/>
</dbReference>
<evidence type="ECO:0000313" key="1">
    <source>
        <dbReference type="EMBL" id="RDZ29432.1"/>
    </source>
</evidence>
<organism evidence="1 2">
    <name type="scientific">Lysobacter silvisoli</name>
    <dbReference type="NCBI Taxonomy" id="2293254"/>
    <lineage>
        <taxon>Bacteria</taxon>
        <taxon>Pseudomonadati</taxon>
        <taxon>Pseudomonadota</taxon>
        <taxon>Gammaproteobacteria</taxon>
        <taxon>Lysobacterales</taxon>
        <taxon>Lysobacteraceae</taxon>
        <taxon>Lysobacter</taxon>
    </lineage>
</organism>
<proteinExistence type="predicted"/>
<keyword evidence="2" id="KW-1185">Reference proteome</keyword>
<dbReference type="Proteomes" id="UP000264492">
    <property type="component" value="Unassembled WGS sequence"/>
</dbReference>
<comment type="caution">
    <text evidence="1">The sequence shown here is derived from an EMBL/GenBank/DDBJ whole genome shotgun (WGS) entry which is preliminary data.</text>
</comment>
<accession>A0A371K6E5</accession>